<dbReference type="EMBL" id="BPLR01021559">
    <property type="protein sequence ID" value="GIX91110.1"/>
    <property type="molecule type" value="Genomic_DNA"/>
</dbReference>
<name>A0AAV4P3F5_CAEEX</name>
<reference evidence="1 2" key="1">
    <citation type="submission" date="2021-06" db="EMBL/GenBank/DDBJ databases">
        <title>Caerostris extrusa draft genome.</title>
        <authorList>
            <person name="Kono N."/>
            <person name="Arakawa K."/>
        </authorList>
    </citation>
    <scope>NUCLEOTIDE SEQUENCE [LARGE SCALE GENOMIC DNA]</scope>
</reference>
<gene>
    <name evidence="1" type="ORF">CEXT_209211</name>
</gene>
<sequence>MELSCEKKADETLKSQARKIVHNVRVLLCLEEAAAKSLSIALMKRASQATGMSVLDKTDFDDTWKAPSKPAYRNCEIDDYDKPSKTFISNKGIDSQITI</sequence>
<evidence type="ECO:0000313" key="2">
    <source>
        <dbReference type="Proteomes" id="UP001054945"/>
    </source>
</evidence>
<accession>A0AAV4P3F5</accession>
<organism evidence="1 2">
    <name type="scientific">Caerostris extrusa</name>
    <name type="common">Bark spider</name>
    <name type="synonym">Caerostris bankana</name>
    <dbReference type="NCBI Taxonomy" id="172846"/>
    <lineage>
        <taxon>Eukaryota</taxon>
        <taxon>Metazoa</taxon>
        <taxon>Ecdysozoa</taxon>
        <taxon>Arthropoda</taxon>
        <taxon>Chelicerata</taxon>
        <taxon>Arachnida</taxon>
        <taxon>Araneae</taxon>
        <taxon>Araneomorphae</taxon>
        <taxon>Entelegynae</taxon>
        <taxon>Araneoidea</taxon>
        <taxon>Araneidae</taxon>
        <taxon>Caerostris</taxon>
    </lineage>
</organism>
<comment type="caution">
    <text evidence="1">The sequence shown here is derived from an EMBL/GenBank/DDBJ whole genome shotgun (WGS) entry which is preliminary data.</text>
</comment>
<keyword evidence="2" id="KW-1185">Reference proteome</keyword>
<proteinExistence type="predicted"/>
<dbReference type="Proteomes" id="UP001054945">
    <property type="component" value="Unassembled WGS sequence"/>
</dbReference>
<evidence type="ECO:0000313" key="1">
    <source>
        <dbReference type="EMBL" id="GIX91110.1"/>
    </source>
</evidence>
<dbReference type="AlphaFoldDB" id="A0AAV4P3F5"/>
<protein>
    <submittedName>
        <fullName evidence="1">Uncharacterized protein</fullName>
    </submittedName>
</protein>